<evidence type="ECO:0000256" key="2">
    <source>
        <dbReference type="ARBA" id="ARBA00022747"/>
    </source>
</evidence>
<sequence length="407" mass="45362">MSRVDELIAKHCPLGVDTKLLGDVAQLVRGNGMPKTVLTDGGIGAIHYGQIYTRYGVSTDSTFSFVAPETASKLTRADPGDVIITNTSENLEDVGKAVAWLGENPIVTGGHATVIKSAMDPKFLSYWFRTPSFFAQKKVLATGTKVIDVSARQLAKVRVPVPPIQVQREIVRILDQFTQLEAELEAELEARRRQYEHYRSAFFHETESAEVEWSTLGKISSRVSSGATPKAGAAEYYDGGTIPWLRTGEVTFGEIWDTKMKITDRALKETGASWIKENCVIVAISGATAGRSAINKIPLTTNQHCCNLQIDESRADYRYVFFWVSSMYEELKAFGRGARADLNAKLIKDFPIPIPALDEQRRIVELLDRFDALVNDLNIGLPAEIAARRKQYEFYRDRLLSFEEVDA</sequence>
<evidence type="ECO:0000256" key="3">
    <source>
        <dbReference type="ARBA" id="ARBA00023125"/>
    </source>
</evidence>
<keyword evidence="3" id="KW-0238">DNA-binding</keyword>
<feature type="domain" description="Type I restriction modification DNA specificity" evidence="6">
    <location>
        <begin position="217"/>
        <end position="385"/>
    </location>
</feature>
<feature type="domain" description="Type I restriction modification DNA specificity" evidence="6">
    <location>
        <begin position="16"/>
        <end position="189"/>
    </location>
</feature>
<keyword evidence="5" id="KW-0175">Coiled coil</keyword>
<gene>
    <name evidence="7" type="ORF">ACFSFX_10180</name>
</gene>
<evidence type="ECO:0000313" key="7">
    <source>
        <dbReference type="EMBL" id="MFD1846966.1"/>
    </source>
</evidence>
<dbReference type="Pfam" id="PF01420">
    <property type="entry name" value="Methylase_S"/>
    <property type="match status" value="2"/>
</dbReference>
<keyword evidence="7" id="KW-0255">Endonuclease</keyword>
<organism evidence="7 8">
    <name type="scientific">Arthrobacter flavus</name>
    <dbReference type="NCBI Taxonomy" id="95172"/>
    <lineage>
        <taxon>Bacteria</taxon>
        <taxon>Bacillati</taxon>
        <taxon>Actinomycetota</taxon>
        <taxon>Actinomycetes</taxon>
        <taxon>Micrococcales</taxon>
        <taxon>Micrococcaceae</taxon>
        <taxon>Arthrobacter</taxon>
    </lineage>
</organism>
<dbReference type="PANTHER" id="PTHR43140:SF1">
    <property type="entry name" value="TYPE I RESTRICTION ENZYME ECOKI SPECIFICITY SUBUNIT"/>
    <property type="match status" value="1"/>
</dbReference>
<feature type="coiled-coil region" evidence="5">
    <location>
        <begin position="174"/>
        <end position="201"/>
    </location>
</feature>
<protein>
    <submittedName>
        <fullName evidence="7">Restriction endonuclease subunit S</fullName>
    </submittedName>
</protein>
<proteinExistence type="inferred from homology"/>
<evidence type="ECO:0000256" key="5">
    <source>
        <dbReference type="SAM" id="Coils"/>
    </source>
</evidence>
<dbReference type="InterPro" id="IPR051212">
    <property type="entry name" value="Type-I_RE_S_subunit"/>
</dbReference>
<dbReference type="PANTHER" id="PTHR43140">
    <property type="entry name" value="TYPE-1 RESTRICTION ENZYME ECOKI SPECIFICITY PROTEIN"/>
    <property type="match status" value="1"/>
</dbReference>
<dbReference type="Gene3D" id="3.90.220.20">
    <property type="entry name" value="DNA methylase specificity domains"/>
    <property type="match status" value="2"/>
</dbReference>
<dbReference type="EMBL" id="JBHUGA010000033">
    <property type="protein sequence ID" value="MFD1846966.1"/>
    <property type="molecule type" value="Genomic_DNA"/>
</dbReference>
<dbReference type="RefSeq" id="WP_343878390.1">
    <property type="nucleotide sequence ID" value="NZ_BAAAIJ010000016.1"/>
</dbReference>
<evidence type="ECO:0000259" key="6">
    <source>
        <dbReference type="Pfam" id="PF01420"/>
    </source>
</evidence>
<evidence type="ECO:0000256" key="4">
    <source>
        <dbReference type="ARBA" id="ARBA00038652"/>
    </source>
</evidence>
<keyword evidence="2" id="KW-0680">Restriction system</keyword>
<dbReference type="Gene3D" id="1.10.287.1120">
    <property type="entry name" value="Bipartite methylase S protein"/>
    <property type="match status" value="1"/>
</dbReference>
<name>A0ABW4Q897_9MICC</name>
<dbReference type="Proteomes" id="UP001597307">
    <property type="component" value="Unassembled WGS sequence"/>
</dbReference>
<evidence type="ECO:0000256" key="1">
    <source>
        <dbReference type="ARBA" id="ARBA00010923"/>
    </source>
</evidence>
<comment type="caution">
    <text evidence="7">The sequence shown here is derived from an EMBL/GenBank/DDBJ whole genome shotgun (WGS) entry which is preliminary data.</text>
</comment>
<dbReference type="GO" id="GO:0004519">
    <property type="term" value="F:endonuclease activity"/>
    <property type="evidence" value="ECO:0007669"/>
    <property type="project" value="UniProtKB-KW"/>
</dbReference>
<comment type="subunit">
    <text evidence="4">The methyltransferase is composed of M and S polypeptides.</text>
</comment>
<dbReference type="SUPFAM" id="SSF116734">
    <property type="entry name" value="DNA methylase specificity domain"/>
    <property type="match status" value="2"/>
</dbReference>
<keyword evidence="8" id="KW-1185">Reference proteome</keyword>
<dbReference type="CDD" id="cd17268">
    <property type="entry name" value="RMtype1_S_Ara36733I_TRD1-CR1_like"/>
    <property type="match status" value="1"/>
</dbReference>
<keyword evidence="7" id="KW-0540">Nuclease</keyword>
<dbReference type="InterPro" id="IPR044946">
    <property type="entry name" value="Restrct_endonuc_typeI_TRD_sf"/>
</dbReference>
<dbReference type="CDD" id="cd17294">
    <property type="entry name" value="RMtype1_S_MmaC7ORF19P_TRD1-CR1_like"/>
    <property type="match status" value="1"/>
</dbReference>
<accession>A0ABW4Q897</accession>
<comment type="similarity">
    <text evidence="1">Belongs to the type-I restriction system S methylase family.</text>
</comment>
<reference evidence="8" key="1">
    <citation type="journal article" date="2019" name="Int. J. Syst. Evol. Microbiol.">
        <title>The Global Catalogue of Microorganisms (GCM) 10K type strain sequencing project: providing services to taxonomists for standard genome sequencing and annotation.</title>
        <authorList>
            <consortium name="The Broad Institute Genomics Platform"/>
            <consortium name="The Broad Institute Genome Sequencing Center for Infectious Disease"/>
            <person name="Wu L."/>
            <person name="Ma J."/>
        </authorList>
    </citation>
    <scope>NUCLEOTIDE SEQUENCE [LARGE SCALE GENOMIC DNA]</scope>
    <source>
        <strain evidence="8">JCM 11496</strain>
    </source>
</reference>
<evidence type="ECO:0000313" key="8">
    <source>
        <dbReference type="Proteomes" id="UP001597307"/>
    </source>
</evidence>
<keyword evidence="7" id="KW-0378">Hydrolase</keyword>
<dbReference type="InterPro" id="IPR000055">
    <property type="entry name" value="Restrct_endonuc_typeI_TRD"/>
</dbReference>